<keyword evidence="2" id="KW-1185">Reference proteome</keyword>
<evidence type="ECO:0000313" key="2">
    <source>
        <dbReference type="Proteomes" id="UP000823749"/>
    </source>
</evidence>
<gene>
    <name evidence="1" type="ORF">RHGRI_022086</name>
</gene>
<protein>
    <submittedName>
        <fullName evidence="1">Uncharacterized protein</fullName>
    </submittedName>
</protein>
<dbReference type="EMBL" id="JACTNZ010000007">
    <property type="protein sequence ID" value="KAG5542425.1"/>
    <property type="molecule type" value="Genomic_DNA"/>
</dbReference>
<reference evidence="1" key="1">
    <citation type="submission" date="2020-08" db="EMBL/GenBank/DDBJ databases">
        <title>Plant Genome Project.</title>
        <authorList>
            <person name="Zhang R.-G."/>
        </authorList>
    </citation>
    <scope>NUCLEOTIDE SEQUENCE</scope>
    <source>
        <strain evidence="1">WSP0</strain>
        <tissue evidence="1">Leaf</tissue>
    </source>
</reference>
<organism evidence="1 2">
    <name type="scientific">Rhododendron griersonianum</name>
    <dbReference type="NCBI Taxonomy" id="479676"/>
    <lineage>
        <taxon>Eukaryota</taxon>
        <taxon>Viridiplantae</taxon>
        <taxon>Streptophyta</taxon>
        <taxon>Embryophyta</taxon>
        <taxon>Tracheophyta</taxon>
        <taxon>Spermatophyta</taxon>
        <taxon>Magnoliopsida</taxon>
        <taxon>eudicotyledons</taxon>
        <taxon>Gunneridae</taxon>
        <taxon>Pentapetalae</taxon>
        <taxon>asterids</taxon>
        <taxon>Ericales</taxon>
        <taxon>Ericaceae</taxon>
        <taxon>Ericoideae</taxon>
        <taxon>Rhodoreae</taxon>
        <taxon>Rhododendron</taxon>
    </lineage>
</organism>
<evidence type="ECO:0000313" key="1">
    <source>
        <dbReference type="EMBL" id="KAG5542425.1"/>
    </source>
</evidence>
<comment type="caution">
    <text evidence="1">The sequence shown here is derived from an EMBL/GenBank/DDBJ whole genome shotgun (WGS) entry which is preliminary data.</text>
</comment>
<sequence length="124" mass="14367">MRLKRISLRSGVSKCFVMRLRRISLRLEMCSGRIQVLCNATQVHLLAPEAPRNASQAHPTSSIWGVRTSVRHLVIVTGQFLWKNLSLVEPQLNCLSMHCMRIYDMVSLYLCMLTYPLFYRRVSL</sequence>
<name>A0AAV6JQQ0_9ERIC</name>
<proteinExistence type="predicted"/>
<accession>A0AAV6JQQ0</accession>
<dbReference type="AlphaFoldDB" id="A0AAV6JQQ0"/>
<dbReference type="Proteomes" id="UP000823749">
    <property type="component" value="Chromosome 7"/>
</dbReference>